<keyword evidence="1" id="KW-0378">Hydrolase</keyword>
<evidence type="ECO:0000313" key="2">
    <source>
        <dbReference type="Proteomes" id="UP000466794"/>
    </source>
</evidence>
<reference evidence="1 2" key="1">
    <citation type="submission" date="2019-12" db="EMBL/GenBank/DDBJ databases">
        <title>Nocardia sp. nov. ET3-3 isolated from soil.</title>
        <authorList>
            <person name="Kanchanasin P."/>
            <person name="Tanasupawat S."/>
            <person name="Yuki M."/>
            <person name="Kudo T."/>
        </authorList>
    </citation>
    <scope>NUCLEOTIDE SEQUENCE [LARGE SCALE GENOMIC DNA]</scope>
    <source>
        <strain evidence="1 2">ET3-3</strain>
    </source>
</reference>
<dbReference type="NCBIfam" id="TIGR01509">
    <property type="entry name" value="HAD-SF-IA-v3"/>
    <property type="match status" value="1"/>
</dbReference>
<sequence length="223" mass="24455">MSERVEAVLFDLDGTLAATMNPWDRCWSDYAARHGHRWGEADRHRTHGHGDWAVHLARVCGIGRPEQVVADCVDLMLEQVDTGQIALLPGAEKLLATAAERVPAGVVSASPRRFVHAVLDHFDLRRSLRVVVTREDRAQTKPHPAPWLHAASLLSVDPRSCVAVEDSAAGIRSAHTAGMRVLAIPSWGPPRHPAEADLAAHLAVDALQADRWLRRTLTEMSPV</sequence>
<dbReference type="Proteomes" id="UP000466794">
    <property type="component" value="Unassembled WGS sequence"/>
</dbReference>
<dbReference type="PANTHER" id="PTHR43481:SF4">
    <property type="entry name" value="GLYCEROL-1-PHOSPHATE PHOSPHOHYDROLASE 1-RELATED"/>
    <property type="match status" value="1"/>
</dbReference>
<protein>
    <submittedName>
        <fullName evidence="1">HAD-IA family hydrolase</fullName>
    </submittedName>
</protein>
<dbReference type="InterPro" id="IPR051806">
    <property type="entry name" value="HAD-like_SPP"/>
</dbReference>
<dbReference type="InterPro" id="IPR006439">
    <property type="entry name" value="HAD-SF_hydro_IA"/>
</dbReference>
<dbReference type="RefSeq" id="WP_157387490.1">
    <property type="nucleotide sequence ID" value="NZ_WRPP01000002.1"/>
</dbReference>
<organism evidence="1 2">
    <name type="scientific">Nocardia terrae</name>
    <dbReference type="NCBI Taxonomy" id="2675851"/>
    <lineage>
        <taxon>Bacteria</taxon>
        <taxon>Bacillati</taxon>
        <taxon>Actinomycetota</taxon>
        <taxon>Actinomycetes</taxon>
        <taxon>Mycobacteriales</taxon>
        <taxon>Nocardiaceae</taxon>
        <taxon>Nocardia</taxon>
    </lineage>
</organism>
<comment type="caution">
    <text evidence="1">The sequence shown here is derived from an EMBL/GenBank/DDBJ whole genome shotgun (WGS) entry which is preliminary data.</text>
</comment>
<dbReference type="SFLD" id="SFLDG01129">
    <property type="entry name" value="C1.5:_HAD__Beta-PGM__Phosphata"/>
    <property type="match status" value="1"/>
</dbReference>
<dbReference type="Gene3D" id="1.10.150.240">
    <property type="entry name" value="Putative phosphatase, domain 2"/>
    <property type="match status" value="1"/>
</dbReference>
<keyword evidence="2" id="KW-1185">Reference proteome</keyword>
<dbReference type="InterPro" id="IPR023214">
    <property type="entry name" value="HAD_sf"/>
</dbReference>
<dbReference type="PANTHER" id="PTHR43481">
    <property type="entry name" value="FRUCTOSE-1-PHOSPHATE PHOSPHATASE"/>
    <property type="match status" value="1"/>
</dbReference>
<name>A0A7K1UU40_9NOCA</name>
<dbReference type="AlphaFoldDB" id="A0A7K1UU40"/>
<dbReference type="InterPro" id="IPR036412">
    <property type="entry name" value="HAD-like_sf"/>
</dbReference>
<dbReference type="Pfam" id="PF00702">
    <property type="entry name" value="Hydrolase"/>
    <property type="match status" value="1"/>
</dbReference>
<dbReference type="InterPro" id="IPR023198">
    <property type="entry name" value="PGP-like_dom2"/>
</dbReference>
<dbReference type="SUPFAM" id="SSF56784">
    <property type="entry name" value="HAD-like"/>
    <property type="match status" value="1"/>
</dbReference>
<evidence type="ECO:0000313" key="1">
    <source>
        <dbReference type="EMBL" id="MVU77873.1"/>
    </source>
</evidence>
<dbReference type="SFLD" id="SFLDS00003">
    <property type="entry name" value="Haloacid_Dehalogenase"/>
    <property type="match status" value="1"/>
</dbReference>
<gene>
    <name evidence="1" type="ORF">GPX89_11525</name>
</gene>
<proteinExistence type="predicted"/>
<dbReference type="Gene3D" id="3.40.50.1000">
    <property type="entry name" value="HAD superfamily/HAD-like"/>
    <property type="match status" value="1"/>
</dbReference>
<dbReference type="GO" id="GO:0050308">
    <property type="term" value="F:sugar-phosphatase activity"/>
    <property type="evidence" value="ECO:0007669"/>
    <property type="project" value="TreeGrafter"/>
</dbReference>
<dbReference type="EMBL" id="WRPP01000002">
    <property type="protein sequence ID" value="MVU77873.1"/>
    <property type="molecule type" value="Genomic_DNA"/>
</dbReference>
<accession>A0A7K1UU40</accession>